<dbReference type="SUPFAM" id="SSF56601">
    <property type="entry name" value="beta-lactamase/transpeptidase-like"/>
    <property type="match status" value="1"/>
</dbReference>
<dbReference type="GO" id="GO:0008658">
    <property type="term" value="F:penicillin binding"/>
    <property type="evidence" value="ECO:0007669"/>
    <property type="project" value="InterPro"/>
</dbReference>
<proteinExistence type="predicted"/>
<feature type="chain" id="PRO_5043840101" evidence="1">
    <location>
        <begin position="23"/>
        <end position="414"/>
    </location>
</feature>
<keyword evidence="1" id="KW-0732">Signal</keyword>
<dbReference type="RefSeq" id="WP_348262033.1">
    <property type="nucleotide sequence ID" value="NZ_CP121196.1"/>
</dbReference>
<dbReference type="Pfam" id="PF00905">
    <property type="entry name" value="Transpeptidase"/>
    <property type="match status" value="1"/>
</dbReference>
<gene>
    <name evidence="3" type="ORF">P8935_19790</name>
</gene>
<dbReference type="GO" id="GO:0005886">
    <property type="term" value="C:plasma membrane"/>
    <property type="evidence" value="ECO:0007669"/>
    <property type="project" value="TreeGrafter"/>
</dbReference>
<feature type="domain" description="Penicillin-binding protein transpeptidase" evidence="2">
    <location>
        <begin position="123"/>
        <end position="367"/>
    </location>
</feature>
<protein>
    <submittedName>
        <fullName evidence="3">Penicillin-binding transpeptidase domain-containing protein</fullName>
    </submittedName>
</protein>
<evidence type="ECO:0000313" key="3">
    <source>
        <dbReference type="EMBL" id="XBH16805.1"/>
    </source>
</evidence>
<evidence type="ECO:0000256" key="1">
    <source>
        <dbReference type="SAM" id="SignalP"/>
    </source>
</evidence>
<dbReference type="EMBL" id="CP121196">
    <property type="protein sequence ID" value="XBH16805.1"/>
    <property type="molecule type" value="Genomic_DNA"/>
</dbReference>
<accession>A0AAU7DIB3</accession>
<reference evidence="3" key="1">
    <citation type="submission" date="2023-03" db="EMBL/GenBank/DDBJ databases">
        <title>Edaphobacter sp.</title>
        <authorList>
            <person name="Huber K.J."/>
            <person name="Papendorf J."/>
            <person name="Pilke C."/>
            <person name="Bunk B."/>
            <person name="Sproeer C."/>
            <person name="Pester M."/>
        </authorList>
    </citation>
    <scope>NUCLEOTIDE SEQUENCE</scope>
    <source>
        <strain evidence="3">DSM 110680</strain>
    </source>
</reference>
<dbReference type="InterPro" id="IPR050515">
    <property type="entry name" value="Beta-lactam/transpept"/>
</dbReference>
<dbReference type="PANTHER" id="PTHR30627">
    <property type="entry name" value="PEPTIDOGLYCAN D,D-TRANSPEPTIDASE"/>
    <property type="match status" value="1"/>
</dbReference>
<dbReference type="InterPro" id="IPR012338">
    <property type="entry name" value="Beta-lactam/transpept-like"/>
</dbReference>
<organism evidence="3">
    <name type="scientific">Telmatobacter sp. DSM 110680</name>
    <dbReference type="NCBI Taxonomy" id="3036704"/>
    <lineage>
        <taxon>Bacteria</taxon>
        <taxon>Pseudomonadati</taxon>
        <taxon>Acidobacteriota</taxon>
        <taxon>Terriglobia</taxon>
        <taxon>Terriglobales</taxon>
        <taxon>Acidobacteriaceae</taxon>
        <taxon>Telmatobacter</taxon>
    </lineage>
</organism>
<dbReference type="AlphaFoldDB" id="A0AAU7DIB3"/>
<sequence>MRLSCVCALGLAVIGTSFGAGSATALDVQHTVHHSRTASKHLAVRHTTHSSNSYTSLHRVHTTSSSASLHHAVLTGRHRHRYFGERFTASSFAKGDIFAGDVTAGEDPVVRQAAIDALGDMNGTAVVIDPSNGRILAMVNQKLALSPGAEPCSTIKISVALAALSEGLVTRDTPVQLAGFRMNMTDAIAKSNNLYFEELGRELGFERVRHYARQFGLGELAGYHIDGEQLGEYPSEALPTSEGGVGRMCSFGQGVSMTPLQLGAFVASIANGGTLYYLQHPTSTEEVMAFQPKVKRSLDIARYVPDLQDGMAGAVQYGTARRLRANFQELPVFGKTGTCSDKGTRFGWFVSYSESPQGSLVTVFFLEGGRPTFGPRAAELTGEFYKNLWDRNYFADKGTQNSATLQLTSAPSIR</sequence>
<feature type="signal peptide" evidence="1">
    <location>
        <begin position="1"/>
        <end position="22"/>
    </location>
</feature>
<dbReference type="InterPro" id="IPR001460">
    <property type="entry name" value="PCN-bd_Tpept"/>
</dbReference>
<dbReference type="Gene3D" id="3.40.710.10">
    <property type="entry name" value="DD-peptidase/beta-lactamase superfamily"/>
    <property type="match status" value="1"/>
</dbReference>
<name>A0AAU7DIB3_9BACT</name>
<dbReference type="GO" id="GO:0071555">
    <property type="term" value="P:cell wall organization"/>
    <property type="evidence" value="ECO:0007669"/>
    <property type="project" value="TreeGrafter"/>
</dbReference>
<evidence type="ECO:0000259" key="2">
    <source>
        <dbReference type="Pfam" id="PF00905"/>
    </source>
</evidence>